<keyword evidence="2" id="KW-1185">Reference proteome</keyword>
<evidence type="ECO:0000313" key="1">
    <source>
        <dbReference type="EMBL" id="GAK53462.1"/>
    </source>
</evidence>
<organism evidence="1">
    <name type="scientific">Candidatus Moduliflexus flocculans</name>
    <dbReference type="NCBI Taxonomy" id="1499966"/>
    <lineage>
        <taxon>Bacteria</taxon>
        <taxon>Candidatus Moduliflexota</taxon>
        <taxon>Candidatus Moduliflexia</taxon>
        <taxon>Candidatus Moduliflexales</taxon>
        <taxon>Candidatus Moduliflexaceae</taxon>
    </lineage>
</organism>
<sequence length="81" mass="9333">MSILKPLDLYTVTRFFGKKNIRFSLDGSYLYDVNCDDLYVVELIQEHISDKYAIFAVLLQSFFATLKLGNSTISLDRFLIA</sequence>
<gene>
    <name evidence="1" type="ORF">U14_04727</name>
</gene>
<proteinExistence type="predicted"/>
<reference evidence="1" key="1">
    <citation type="journal article" date="2015" name="PeerJ">
        <title>First genomic representation of candidate bacterial phylum KSB3 points to enhanced environmental sensing as a trigger of wastewater bulking.</title>
        <authorList>
            <person name="Sekiguchi Y."/>
            <person name="Ohashi A."/>
            <person name="Parks D.H."/>
            <person name="Yamauchi T."/>
            <person name="Tyson G.W."/>
            <person name="Hugenholtz P."/>
        </authorList>
    </citation>
    <scope>NUCLEOTIDE SEQUENCE [LARGE SCALE GENOMIC DNA]</scope>
</reference>
<dbReference type="AlphaFoldDB" id="A0A0S6W648"/>
<evidence type="ECO:0000313" key="2">
    <source>
        <dbReference type="Proteomes" id="UP000030700"/>
    </source>
</evidence>
<accession>A0A0S6W648</accession>
<dbReference type="EMBL" id="DF820459">
    <property type="protein sequence ID" value="GAK53462.1"/>
    <property type="molecule type" value="Genomic_DNA"/>
</dbReference>
<name>A0A0S6W648_9BACT</name>
<protein>
    <submittedName>
        <fullName evidence="1">Uncharacterized protein</fullName>
    </submittedName>
</protein>
<dbReference type="Proteomes" id="UP000030700">
    <property type="component" value="Unassembled WGS sequence"/>
</dbReference>
<dbReference type="HOGENOM" id="CLU_2566869_0_0_0"/>